<evidence type="ECO:0000313" key="2">
    <source>
        <dbReference type="Proteomes" id="UP000308600"/>
    </source>
</evidence>
<dbReference type="EMBL" id="ML209180">
    <property type="protein sequence ID" value="TFK58825.1"/>
    <property type="molecule type" value="Genomic_DNA"/>
</dbReference>
<gene>
    <name evidence="1" type="ORF">BDN72DRAFT_677801</name>
</gene>
<proteinExistence type="predicted"/>
<protein>
    <submittedName>
        <fullName evidence="1">Uncharacterized protein</fullName>
    </submittedName>
</protein>
<accession>A0ACD2ZZG4</accession>
<keyword evidence="2" id="KW-1185">Reference proteome</keyword>
<sequence length="567" mass="64399">MVAAALGKLNEVWIRGLEDVIPPLQERIVKYKAKNIKSLEALDPTNQAMMHALTRLKYVATTFEEMLIGLRDVQRCWLEISALLDYMEEFRPRMDGKTDDLPPSTAKTIGAFIHTHREAQDFYRAGLPFWFLHPRSKVVAQELNILSLIDLLRPEEVLDTTDMPRAREIFVGPANDERKREKILRAARGLLSYDDPFASPKIHQSPNQSQPSSSALPPSLPVPISNPAPGNIPPPHAAGQGPPTPSSSRRSSSNSSSNTSRRSQPYDIVNRGKSQANEQPKNDFVVQRDRFMPVKHNFYPTPIFSWQKALQTVDSDTKLLVHHSKRNRDDSKYMFPDPCMFISTSPTRQAKYFAVWAAIRDACVYHVIANPTGVLPVSSQLWRDLLAMVNNFRREHLQGMFQSTFEHLGMKFDALVDLPPASLDNVVSLQQTLWDLHELNFHYEVIALDRRACRPDIVDGDDHRSRLLACFNVDPSTSPNPFAIVPSNGHIGLAAARPQDRLPLLLAFRNLFRDWECSLPPTVMQEPPTTQSRAENIISWEGTLARFYCQTFFNYFGRAPVIPYRRP</sequence>
<organism evidence="1 2">
    <name type="scientific">Pluteus cervinus</name>
    <dbReference type="NCBI Taxonomy" id="181527"/>
    <lineage>
        <taxon>Eukaryota</taxon>
        <taxon>Fungi</taxon>
        <taxon>Dikarya</taxon>
        <taxon>Basidiomycota</taxon>
        <taxon>Agaricomycotina</taxon>
        <taxon>Agaricomycetes</taxon>
        <taxon>Agaricomycetidae</taxon>
        <taxon>Agaricales</taxon>
        <taxon>Pluteineae</taxon>
        <taxon>Pluteaceae</taxon>
        <taxon>Pluteus</taxon>
    </lineage>
</organism>
<dbReference type="Proteomes" id="UP000308600">
    <property type="component" value="Unassembled WGS sequence"/>
</dbReference>
<reference evidence="1 2" key="1">
    <citation type="journal article" date="2019" name="Nat. Ecol. Evol.">
        <title>Megaphylogeny resolves global patterns of mushroom evolution.</title>
        <authorList>
            <person name="Varga T."/>
            <person name="Krizsan K."/>
            <person name="Foldi C."/>
            <person name="Dima B."/>
            <person name="Sanchez-Garcia M."/>
            <person name="Sanchez-Ramirez S."/>
            <person name="Szollosi G.J."/>
            <person name="Szarkandi J.G."/>
            <person name="Papp V."/>
            <person name="Albert L."/>
            <person name="Andreopoulos W."/>
            <person name="Angelini C."/>
            <person name="Antonin V."/>
            <person name="Barry K.W."/>
            <person name="Bougher N.L."/>
            <person name="Buchanan P."/>
            <person name="Buyck B."/>
            <person name="Bense V."/>
            <person name="Catcheside P."/>
            <person name="Chovatia M."/>
            <person name="Cooper J."/>
            <person name="Damon W."/>
            <person name="Desjardin D."/>
            <person name="Finy P."/>
            <person name="Geml J."/>
            <person name="Haridas S."/>
            <person name="Hughes K."/>
            <person name="Justo A."/>
            <person name="Karasinski D."/>
            <person name="Kautmanova I."/>
            <person name="Kiss B."/>
            <person name="Kocsube S."/>
            <person name="Kotiranta H."/>
            <person name="LaButti K.M."/>
            <person name="Lechner B.E."/>
            <person name="Liimatainen K."/>
            <person name="Lipzen A."/>
            <person name="Lukacs Z."/>
            <person name="Mihaltcheva S."/>
            <person name="Morgado L.N."/>
            <person name="Niskanen T."/>
            <person name="Noordeloos M.E."/>
            <person name="Ohm R.A."/>
            <person name="Ortiz-Santana B."/>
            <person name="Ovrebo C."/>
            <person name="Racz N."/>
            <person name="Riley R."/>
            <person name="Savchenko A."/>
            <person name="Shiryaev A."/>
            <person name="Soop K."/>
            <person name="Spirin V."/>
            <person name="Szebenyi C."/>
            <person name="Tomsovsky M."/>
            <person name="Tulloss R.E."/>
            <person name="Uehling J."/>
            <person name="Grigoriev I.V."/>
            <person name="Vagvolgyi C."/>
            <person name="Papp T."/>
            <person name="Martin F.M."/>
            <person name="Miettinen O."/>
            <person name="Hibbett D.S."/>
            <person name="Nagy L.G."/>
        </authorList>
    </citation>
    <scope>NUCLEOTIDE SEQUENCE [LARGE SCALE GENOMIC DNA]</scope>
    <source>
        <strain evidence="1 2">NL-1719</strain>
    </source>
</reference>
<evidence type="ECO:0000313" key="1">
    <source>
        <dbReference type="EMBL" id="TFK58825.1"/>
    </source>
</evidence>
<name>A0ACD2ZZG4_9AGAR</name>